<evidence type="ECO:0000256" key="4">
    <source>
        <dbReference type="ARBA" id="ARBA00022827"/>
    </source>
</evidence>
<comment type="caution">
    <text evidence="7">The sequence shown here is derived from an EMBL/GenBank/DDBJ whole genome shotgun (WGS) entry which is preliminary data.</text>
</comment>
<keyword evidence="3" id="KW-0285">Flavoprotein</keyword>
<evidence type="ECO:0000256" key="3">
    <source>
        <dbReference type="ARBA" id="ARBA00022630"/>
    </source>
</evidence>
<evidence type="ECO:0000256" key="1">
    <source>
        <dbReference type="ARBA" id="ARBA00001974"/>
    </source>
</evidence>
<dbReference type="InterPro" id="IPR036188">
    <property type="entry name" value="FAD/NAD-bd_sf"/>
</dbReference>
<protein>
    <recommendedName>
        <fullName evidence="6">FAD dependent oxidoreductase domain-containing protein</fullName>
    </recommendedName>
</protein>
<dbReference type="GO" id="GO:0050660">
    <property type="term" value="F:flavin adenine dinucleotide binding"/>
    <property type="evidence" value="ECO:0007669"/>
    <property type="project" value="InterPro"/>
</dbReference>
<dbReference type="Gene3D" id="3.30.9.10">
    <property type="entry name" value="D-Amino Acid Oxidase, subunit A, domain 2"/>
    <property type="match status" value="1"/>
</dbReference>
<dbReference type="SUPFAM" id="SSF54373">
    <property type="entry name" value="FAD-linked reductases, C-terminal domain"/>
    <property type="match status" value="1"/>
</dbReference>
<organism evidence="7 8">
    <name type="scientific">Agrocybe pediades</name>
    <dbReference type="NCBI Taxonomy" id="84607"/>
    <lineage>
        <taxon>Eukaryota</taxon>
        <taxon>Fungi</taxon>
        <taxon>Dikarya</taxon>
        <taxon>Basidiomycota</taxon>
        <taxon>Agaricomycotina</taxon>
        <taxon>Agaricomycetes</taxon>
        <taxon>Agaricomycetidae</taxon>
        <taxon>Agaricales</taxon>
        <taxon>Agaricineae</taxon>
        <taxon>Strophariaceae</taxon>
        <taxon>Agrocybe</taxon>
    </lineage>
</organism>
<proteinExistence type="inferred from homology"/>
<accession>A0A8H4VT98</accession>
<dbReference type="Proteomes" id="UP000521872">
    <property type="component" value="Unassembled WGS sequence"/>
</dbReference>
<dbReference type="InterPro" id="IPR006076">
    <property type="entry name" value="FAD-dep_OxRdtase"/>
</dbReference>
<evidence type="ECO:0000256" key="5">
    <source>
        <dbReference type="ARBA" id="ARBA00023002"/>
    </source>
</evidence>
<dbReference type="InterPro" id="IPR045170">
    <property type="entry name" value="MTOX"/>
</dbReference>
<dbReference type="GO" id="GO:0004657">
    <property type="term" value="F:proline dehydrogenase activity"/>
    <property type="evidence" value="ECO:0007669"/>
    <property type="project" value="TreeGrafter"/>
</dbReference>
<comment type="cofactor">
    <cofactor evidence="1">
        <name>FAD</name>
        <dbReference type="ChEBI" id="CHEBI:57692"/>
    </cofactor>
</comment>
<keyword evidence="5" id="KW-0560">Oxidoreductase</keyword>
<evidence type="ECO:0000313" key="7">
    <source>
        <dbReference type="EMBL" id="KAF4621342.1"/>
    </source>
</evidence>
<gene>
    <name evidence="7" type="ORF">D9613_000843</name>
</gene>
<comment type="similarity">
    <text evidence="2">Belongs to the MSOX/MTOX family.</text>
</comment>
<dbReference type="GO" id="GO:0050031">
    <property type="term" value="F:L-pipecolate oxidase activity"/>
    <property type="evidence" value="ECO:0007669"/>
    <property type="project" value="TreeGrafter"/>
</dbReference>
<dbReference type="PANTHER" id="PTHR10961">
    <property type="entry name" value="PEROXISOMAL SARCOSINE OXIDASE"/>
    <property type="match status" value="1"/>
</dbReference>
<dbReference type="Pfam" id="PF01266">
    <property type="entry name" value="DAO"/>
    <property type="match status" value="1"/>
</dbReference>
<feature type="domain" description="FAD dependent oxidoreductase" evidence="6">
    <location>
        <begin position="8"/>
        <end position="380"/>
    </location>
</feature>
<dbReference type="GO" id="GO:0008115">
    <property type="term" value="F:sarcosine oxidase activity"/>
    <property type="evidence" value="ECO:0007669"/>
    <property type="project" value="TreeGrafter"/>
</dbReference>
<sequence length="427" mass="46579">MTLRKDDKIVIVGAGCFGVSTAYHLLERGYTDVTILDRSNVLPAPDAASNDINRIVRSSYDDKFYTLLARQAIASWKDQEKWGDSYHESGVLVLGLSDTPYADEAYKNDVSLGASVRTLRDSDAIRSVFPAQVQTGTFADSAGFLNHDGGWANAGQGLARLIDHVKKLNGKFLPGTRVANLCRDSNGRTTGVQTADGSVLDASLVIIASGSWTASTFSELELGHICLATGQSVAMVQLTESEAEKYRNCPVVFDFVSGFYVFPPNEKNIVKVAIHAAGYTYFKDADTKVSTPRTITSDPENGLLIPKPMLKALREELRKIYPELAEKPFIGTRLCWYNDTPDGHWVIGRYPGDASLVIATGGSGHAYKFLPVIGRLVADLVEDKLEPEVVEKLAVNKKRTTADGSRSGEVVQLHLQDLYSPEDLQAV</sequence>
<dbReference type="Gene3D" id="3.50.50.60">
    <property type="entry name" value="FAD/NAD(P)-binding domain"/>
    <property type="match status" value="1"/>
</dbReference>
<evidence type="ECO:0000313" key="8">
    <source>
        <dbReference type="Proteomes" id="UP000521872"/>
    </source>
</evidence>
<keyword evidence="8" id="KW-1185">Reference proteome</keyword>
<name>A0A8H4VT98_9AGAR</name>
<dbReference type="EMBL" id="JAACJL010000015">
    <property type="protein sequence ID" value="KAF4621342.1"/>
    <property type="molecule type" value="Genomic_DNA"/>
</dbReference>
<keyword evidence="4" id="KW-0274">FAD</keyword>
<dbReference type="SUPFAM" id="SSF51905">
    <property type="entry name" value="FAD/NAD(P)-binding domain"/>
    <property type="match status" value="1"/>
</dbReference>
<reference evidence="7 8" key="1">
    <citation type="submission" date="2019-12" db="EMBL/GenBank/DDBJ databases">
        <authorList>
            <person name="Floudas D."/>
            <person name="Bentzer J."/>
            <person name="Ahren D."/>
            <person name="Johansson T."/>
            <person name="Persson P."/>
            <person name="Tunlid A."/>
        </authorList>
    </citation>
    <scope>NUCLEOTIDE SEQUENCE [LARGE SCALE GENOMIC DNA]</scope>
    <source>
        <strain evidence="7 8">CBS 102.39</strain>
    </source>
</reference>
<dbReference type="AlphaFoldDB" id="A0A8H4VT98"/>
<dbReference type="PANTHER" id="PTHR10961:SF46">
    <property type="entry name" value="PEROXISOMAL SARCOSINE OXIDASE"/>
    <property type="match status" value="1"/>
</dbReference>
<evidence type="ECO:0000259" key="6">
    <source>
        <dbReference type="Pfam" id="PF01266"/>
    </source>
</evidence>
<evidence type="ECO:0000256" key="2">
    <source>
        <dbReference type="ARBA" id="ARBA00010989"/>
    </source>
</evidence>